<name>A0ABQ1J704_9GAMM</name>
<evidence type="ECO:0000259" key="1">
    <source>
        <dbReference type="Pfam" id="PF08376"/>
    </source>
</evidence>
<evidence type="ECO:0000313" key="2">
    <source>
        <dbReference type="EMBL" id="GGB61632.1"/>
    </source>
</evidence>
<dbReference type="EMBL" id="BMII01000018">
    <property type="protein sequence ID" value="GGB61632.1"/>
    <property type="molecule type" value="Genomic_DNA"/>
</dbReference>
<dbReference type="Pfam" id="PF08376">
    <property type="entry name" value="NIT"/>
    <property type="match status" value="1"/>
</dbReference>
<dbReference type="RefSeq" id="WP_188739497.1">
    <property type="nucleotide sequence ID" value="NZ_BMII01000018.1"/>
</dbReference>
<dbReference type="Proteomes" id="UP000617555">
    <property type="component" value="Unassembled WGS sequence"/>
</dbReference>
<feature type="domain" description="Nitrate/nitrite sensing protein" evidence="1">
    <location>
        <begin position="59"/>
        <end position="127"/>
    </location>
</feature>
<keyword evidence="3" id="KW-1185">Reference proteome</keyword>
<protein>
    <recommendedName>
        <fullName evidence="1">Nitrate/nitrite sensing protein domain-containing protein</fullName>
    </recommendedName>
</protein>
<comment type="caution">
    <text evidence="2">The sequence shown here is derived from an EMBL/GenBank/DDBJ whole genome shotgun (WGS) entry which is preliminary data.</text>
</comment>
<dbReference type="InterPro" id="IPR013587">
    <property type="entry name" value="Nitrate/nitrite_sensing"/>
</dbReference>
<accession>A0ABQ1J704</accession>
<sequence length="143" mass="16180">MNWQWISNLKISRKLALLVLPPLLTSILFGGMYVHNEYRTQQQLALVIDLSNVAIINSALVHELQKERGMSAGFIGSKGQSFSDALPSQRNQTNSRINRFEQFAHDDDFPVQLQPTYDKAVSLLTQLVLIPFNSDCLKTYKLG</sequence>
<evidence type="ECO:0000313" key="3">
    <source>
        <dbReference type="Proteomes" id="UP000617555"/>
    </source>
</evidence>
<organism evidence="2 3">
    <name type="scientific">Shewanella inventionis</name>
    <dbReference type="NCBI Taxonomy" id="1738770"/>
    <lineage>
        <taxon>Bacteria</taxon>
        <taxon>Pseudomonadati</taxon>
        <taxon>Pseudomonadota</taxon>
        <taxon>Gammaproteobacteria</taxon>
        <taxon>Alteromonadales</taxon>
        <taxon>Shewanellaceae</taxon>
        <taxon>Shewanella</taxon>
    </lineage>
</organism>
<proteinExistence type="predicted"/>
<gene>
    <name evidence="2" type="ORF">GCM10011607_22940</name>
</gene>
<reference evidence="3" key="1">
    <citation type="journal article" date="2019" name="Int. J. Syst. Evol. Microbiol.">
        <title>The Global Catalogue of Microorganisms (GCM) 10K type strain sequencing project: providing services to taxonomists for standard genome sequencing and annotation.</title>
        <authorList>
            <consortium name="The Broad Institute Genomics Platform"/>
            <consortium name="The Broad Institute Genome Sequencing Center for Infectious Disease"/>
            <person name="Wu L."/>
            <person name="Ma J."/>
        </authorList>
    </citation>
    <scope>NUCLEOTIDE SEQUENCE [LARGE SCALE GENOMIC DNA]</scope>
    <source>
        <strain evidence="3">CGMCC 1.15339</strain>
    </source>
</reference>